<protein>
    <submittedName>
        <fullName evidence="2">Uncharacterized protein</fullName>
    </submittedName>
</protein>
<feature type="non-terminal residue" evidence="2">
    <location>
        <position position="1"/>
    </location>
</feature>
<feature type="compositionally biased region" description="Gly residues" evidence="1">
    <location>
        <begin position="52"/>
        <end position="63"/>
    </location>
</feature>
<accession>A0A6J4JC91</accession>
<organism evidence="2">
    <name type="scientific">uncultured Blastococcus sp</name>
    <dbReference type="NCBI Taxonomy" id="217144"/>
    <lineage>
        <taxon>Bacteria</taxon>
        <taxon>Bacillati</taxon>
        <taxon>Actinomycetota</taxon>
        <taxon>Actinomycetes</taxon>
        <taxon>Geodermatophilales</taxon>
        <taxon>Geodermatophilaceae</taxon>
        <taxon>Blastococcus</taxon>
        <taxon>environmental samples</taxon>
    </lineage>
</organism>
<feature type="non-terminal residue" evidence="2">
    <location>
        <position position="63"/>
    </location>
</feature>
<evidence type="ECO:0000256" key="1">
    <source>
        <dbReference type="SAM" id="MobiDB-lite"/>
    </source>
</evidence>
<reference evidence="2" key="1">
    <citation type="submission" date="2020-02" db="EMBL/GenBank/DDBJ databases">
        <authorList>
            <person name="Meier V. D."/>
        </authorList>
    </citation>
    <scope>NUCLEOTIDE SEQUENCE</scope>
    <source>
        <strain evidence="2">AVDCRST_MAG57</strain>
    </source>
</reference>
<name>A0A6J4JC91_9ACTN</name>
<sequence>GRARVAVPDVRGRAGVRAAALRRRAHRRRRALPRVGVLGLRDGGVRRRGRPGGRGGVRATGRV</sequence>
<gene>
    <name evidence="2" type="ORF">AVDCRST_MAG57-3434</name>
</gene>
<proteinExistence type="predicted"/>
<dbReference type="AlphaFoldDB" id="A0A6J4JC91"/>
<dbReference type="EMBL" id="CADCTI010000281">
    <property type="protein sequence ID" value="CAA9276006.1"/>
    <property type="molecule type" value="Genomic_DNA"/>
</dbReference>
<evidence type="ECO:0000313" key="2">
    <source>
        <dbReference type="EMBL" id="CAA9276006.1"/>
    </source>
</evidence>
<feature type="region of interest" description="Disordered" evidence="1">
    <location>
        <begin position="42"/>
        <end position="63"/>
    </location>
</feature>